<name>A0A6A5GPV3_CAERE</name>
<proteinExistence type="predicted"/>
<evidence type="ECO:0000313" key="1">
    <source>
        <dbReference type="EMBL" id="KAF1756664.1"/>
    </source>
</evidence>
<organism evidence="1 2">
    <name type="scientific">Caenorhabditis remanei</name>
    <name type="common">Caenorhabditis vulgaris</name>
    <dbReference type="NCBI Taxonomy" id="31234"/>
    <lineage>
        <taxon>Eukaryota</taxon>
        <taxon>Metazoa</taxon>
        <taxon>Ecdysozoa</taxon>
        <taxon>Nematoda</taxon>
        <taxon>Chromadorea</taxon>
        <taxon>Rhabditida</taxon>
        <taxon>Rhabditina</taxon>
        <taxon>Rhabditomorpha</taxon>
        <taxon>Rhabditoidea</taxon>
        <taxon>Rhabditidae</taxon>
        <taxon>Peloderinae</taxon>
        <taxon>Caenorhabditis</taxon>
    </lineage>
</organism>
<dbReference type="AlphaFoldDB" id="A0A6A5GPV3"/>
<dbReference type="GeneID" id="78775728"/>
<comment type="caution">
    <text evidence="1">The sequence shown here is derived from an EMBL/GenBank/DDBJ whole genome shotgun (WGS) entry which is preliminary data.</text>
</comment>
<dbReference type="KEGG" id="crq:GCK72_013118"/>
<evidence type="ECO:0000313" key="2">
    <source>
        <dbReference type="Proteomes" id="UP000483820"/>
    </source>
</evidence>
<gene>
    <name evidence="1" type="ORF">GCK72_013118</name>
</gene>
<dbReference type="CTD" id="78775728"/>
<sequence length="106" mass="12337">MRAIWKHAGSVPQAPRLEAYHFRARSTSFYASIWEVICFHLEYAPYSIHREPPVVALVAEGRTTEFNPSPLLQLSIHDNQHHLLFFREETNGIQSRARQRIVSSYC</sequence>
<dbReference type="RefSeq" id="XP_053584429.1">
    <property type="nucleotide sequence ID" value="XM_053729657.1"/>
</dbReference>
<dbReference type="EMBL" id="WUAV01000004">
    <property type="protein sequence ID" value="KAF1756664.1"/>
    <property type="molecule type" value="Genomic_DNA"/>
</dbReference>
<protein>
    <submittedName>
        <fullName evidence="1">Uncharacterized protein</fullName>
    </submittedName>
</protein>
<reference evidence="1 2" key="1">
    <citation type="submission" date="2019-12" db="EMBL/GenBank/DDBJ databases">
        <title>Chromosome-level assembly of the Caenorhabditis remanei genome.</title>
        <authorList>
            <person name="Teterina A.A."/>
            <person name="Willis J.H."/>
            <person name="Phillips P.C."/>
        </authorList>
    </citation>
    <scope>NUCLEOTIDE SEQUENCE [LARGE SCALE GENOMIC DNA]</scope>
    <source>
        <strain evidence="1 2">PX506</strain>
        <tissue evidence="1">Whole organism</tissue>
    </source>
</reference>
<accession>A0A6A5GPV3</accession>
<dbReference type="Proteomes" id="UP000483820">
    <property type="component" value="Chromosome IV"/>
</dbReference>